<name>A0A194WTH4_MOLSC</name>
<protein>
    <recommendedName>
        <fullName evidence="3">F-box domain-containing protein</fullName>
    </recommendedName>
</protein>
<reference evidence="1 2" key="1">
    <citation type="submission" date="2015-10" db="EMBL/GenBank/DDBJ databases">
        <title>Full genome of DAOMC 229536 Phialocephala scopiformis, a fungal endophyte of spruce producing the potent anti-insectan compound rugulosin.</title>
        <authorList>
            <consortium name="DOE Joint Genome Institute"/>
            <person name="Walker A.K."/>
            <person name="Frasz S.L."/>
            <person name="Seifert K.A."/>
            <person name="Miller J.D."/>
            <person name="Mondo S.J."/>
            <person name="Labutti K."/>
            <person name="Lipzen A."/>
            <person name="Dockter R."/>
            <person name="Kennedy M."/>
            <person name="Grigoriev I.V."/>
            <person name="Spatafora J.W."/>
        </authorList>
    </citation>
    <scope>NUCLEOTIDE SEQUENCE [LARGE SCALE GENOMIC DNA]</scope>
    <source>
        <strain evidence="1 2">CBS 120377</strain>
    </source>
</reference>
<accession>A0A194WTH4</accession>
<dbReference type="EMBL" id="KQ947427">
    <property type="protein sequence ID" value="KUJ11250.1"/>
    <property type="molecule type" value="Genomic_DNA"/>
</dbReference>
<proteinExistence type="predicted"/>
<dbReference type="OrthoDB" id="3522729at2759"/>
<evidence type="ECO:0000313" key="1">
    <source>
        <dbReference type="EMBL" id="KUJ11250.1"/>
    </source>
</evidence>
<dbReference type="KEGG" id="psco:LY89DRAFT_739445"/>
<dbReference type="RefSeq" id="XP_018065605.1">
    <property type="nucleotide sequence ID" value="XM_018220461.1"/>
</dbReference>
<evidence type="ECO:0008006" key="3">
    <source>
        <dbReference type="Google" id="ProtNLM"/>
    </source>
</evidence>
<sequence>MLPLYDTQRLQRFEQKFIVPTNKMLFIRLNDDVLRFIAASVAQSEEVADILGLAPTCRRLYNAARFFVPSCLRIEVPSRRFLLLKRTMNEDASYGLGVYSAKIEAHSSQREGTWDELREFFRYIPNLKQLSATDSCLNVISVLLSPELSFRQSLKKLALCDVSLTAVDFFELVRLPQLHHLEVREFMNYDDDRNFSDDFHPSQLQVLKLYAGQIRCRTLQRIVGSSPSLHTLDCRSPLYGPSQKNVIWGSAFIATELSPLLVLSTLLSASQTLVTLNLTTNSQEWQGHDGTRLDLVRFRALKHISASAKLFVAPLSLGITRGGLFRLLPPSLITLQLKFRFSIGILYATQSQRIDLAGYQRLLDQTLDPSVYEWILELAQHKRDFFPNLESVRMVELILERRLVHLFSSEDWVLPARFEQAFNEAGTTLKVSVRAPVGIEGRGYIP</sequence>
<organism evidence="1 2">
    <name type="scientific">Mollisia scopiformis</name>
    <name type="common">Conifer needle endophyte fungus</name>
    <name type="synonym">Phialocephala scopiformis</name>
    <dbReference type="NCBI Taxonomy" id="149040"/>
    <lineage>
        <taxon>Eukaryota</taxon>
        <taxon>Fungi</taxon>
        <taxon>Dikarya</taxon>
        <taxon>Ascomycota</taxon>
        <taxon>Pezizomycotina</taxon>
        <taxon>Leotiomycetes</taxon>
        <taxon>Helotiales</taxon>
        <taxon>Mollisiaceae</taxon>
        <taxon>Mollisia</taxon>
    </lineage>
</organism>
<dbReference type="Gene3D" id="3.80.10.10">
    <property type="entry name" value="Ribonuclease Inhibitor"/>
    <property type="match status" value="1"/>
</dbReference>
<gene>
    <name evidence="1" type="ORF">LY89DRAFT_739445</name>
</gene>
<keyword evidence="2" id="KW-1185">Reference proteome</keyword>
<dbReference type="Proteomes" id="UP000070700">
    <property type="component" value="Unassembled WGS sequence"/>
</dbReference>
<dbReference type="GeneID" id="28830187"/>
<dbReference type="SUPFAM" id="SSF52047">
    <property type="entry name" value="RNI-like"/>
    <property type="match status" value="1"/>
</dbReference>
<dbReference type="InterPro" id="IPR032675">
    <property type="entry name" value="LRR_dom_sf"/>
</dbReference>
<dbReference type="InParanoid" id="A0A194WTH4"/>
<dbReference type="AlphaFoldDB" id="A0A194WTH4"/>
<evidence type="ECO:0000313" key="2">
    <source>
        <dbReference type="Proteomes" id="UP000070700"/>
    </source>
</evidence>